<dbReference type="Proteomes" id="UP000076502">
    <property type="component" value="Unassembled WGS sequence"/>
</dbReference>
<dbReference type="PANTHER" id="PTHR13094">
    <property type="entry name" value="NADH-UBIQUINONE OXIDOREDUCTASE PDSW SUBUNIT"/>
    <property type="match status" value="1"/>
</dbReference>
<dbReference type="OMA" id="CKPILEQ"/>
<dbReference type="Pfam" id="PF10249">
    <property type="entry name" value="NDUFB10"/>
    <property type="match status" value="1"/>
</dbReference>
<evidence type="ECO:0000256" key="7">
    <source>
        <dbReference type="ARBA" id="ARBA00022982"/>
    </source>
</evidence>
<dbReference type="GO" id="GO:0005743">
    <property type="term" value="C:mitochondrial inner membrane"/>
    <property type="evidence" value="ECO:0007669"/>
    <property type="project" value="UniProtKB-SubCell"/>
</dbReference>
<comment type="similarity">
    <text evidence="2">Belongs to the complex I NDUFB10 subunit family.</text>
</comment>
<dbReference type="InterPro" id="IPR019377">
    <property type="entry name" value="NADH_UbQ_OxRdtase_su10"/>
</dbReference>
<dbReference type="InterPro" id="IPR039993">
    <property type="entry name" value="NDUFB10"/>
</dbReference>
<keyword evidence="7" id="KW-0249">Electron transport</keyword>
<protein>
    <recommendedName>
        <fullName evidence="3">NADH dehydrogenase [ubiquinone] 1 beta subcomplex subunit 10</fullName>
    </recommendedName>
</protein>
<evidence type="ECO:0000256" key="8">
    <source>
        <dbReference type="ARBA" id="ARBA00023128"/>
    </source>
</evidence>
<keyword evidence="10" id="KW-0830">Ubiquinone</keyword>
<dbReference type="PANTHER" id="PTHR13094:SF1">
    <property type="entry name" value="NADH DEHYDROGENASE [UBIQUINONE] 1 BETA SUBCOMPLEX SUBUNIT 10"/>
    <property type="match status" value="1"/>
</dbReference>
<dbReference type="STRING" id="178035.A0A154PIY1"/>
<dbReference type="GO" id="GO:0045271">
    <property type="term" value="C:respiratory chain complex I"/>
    <property type="evidence" value="ECO:0007669"/>
    <property type="project" value="UniProtKB-ARBA"/>
</dbReference>
<sequence>MEEETSPFIRFMHKLYYMFDTPVVFFRKNIVEANQKKYPWYHQQFRRVPTIDMCRQLDTACILEAHYQFKRERLVDNEILHILRERYEECVFNNINDKHLCQHMKKAYDGAVANYRSRYGDLGVKFNVRTAFMKQKHRMIWERRHGPIGSGRKETYAI</sequence>
<evidence type="ECO:0000256" key="3">
    <source>
        <dbReference type="ARBA" id="ARBA00014109"/>
    </source>
</evidence>
<accession>A0A154PIY1</accession>
<reference evidence="10 11" key="1">
    <citation type="submission" date="2015-07" db="EMBL/GenBank/DDBJ databases">
        <title>The genome of Dufourea novaeangliae.</title>
        <authorList>
            <person name="Pan H."/>
            <person name="Kapheim K."/>
        </authorList>
    </citation>
    <scope>NUCLEOTIDE SEQUENCE [LARGE SCALE GENOMIC DNA]</scope>
    <source>
        <strain evidence="10">0120121106</strain>
        <tissue evidence="10">Whole body</tissue>
    </source>
</reference>
<dbReference type="EMBL" id="KQ434931">
    <property type="protein sequence ID" value="KZC11841.1"/>
    <property type="molecule type" value="Genomic_DNA"/>
</dbReference>
<evidence type="ECO:0000256" key="6">
    <source>
        <dbReference type="ARBA" id="ARBA00022792"/>
    </source>
</evidence>
<keyword evidence="5" id="KW-0679">Respiratory chain</keyword>
<keyword evidence="6" id="KW-0999">Mitochondrion inner membrane</keyword>
<evidence type="ECO:0000256" key="1">
    <source>
        <dbReference type="ARBA" id="ARBA00004443"/>
    </source>
</evidence>
<comment type="subcellular location">
    <subcellularLocation>
        <location evidence="1">Mitochondrion inner membrane</location>
        <topology evidence="1">Peripheral membrane protein</topology>
        <orientation evidence="1">Matrix side</orientation>
    </subcellularLocation>
</comment>
<proteinExistence type="inferred from homology"/>
<evidence type="ECO:0000313" key="11">
    <source>
        <dbReference type="Proteomes" id="UP000076502"/>
    </source>
</evidence>
<name>A0A154PIY1_DUFNO</name>
<gene>
    <name evidence="10" type="ORF">WN55_03680</name>
</gene>
<keyword evidence="11" id="KW-1185">Reference proteome</keyword>
<dbReference type="OrthoDB" id="6017729at2759"/>
<keyword evidence="8" id="KW-0496">Mitochondrion</keyword>
<keyword evidence="9" id="KW-0472">Membrane</keyword>
<evidence type="ECO:0000256" key="2">
    <source>
        <dbReference type="ARBA" id="ARBA00008317"/>
    </source>
</evidence>
<evidence type="ECO:0000313" key="10">
    <source>
        <dbReference type="EMBL" id="KZC11841.1"/>
    </source>
</evidence>
<keyword evidence="4" id="KW-0813">Transport</keyword>
<evidence type="ECO:0000256" key="9">
    <source>
        <dbReference type="ARBA" id="ARBA00023136"/>
    </source>
</evidence>
<dbReference type="AlphaFoldDB" id="A0A154PIY1"/>
<evidence type="ECO:0000256" key="4">
    <source>
        <dbReference type="ARBA" id="ARBA00022448"/>
    </source>
</evidence>
<evidence type="ECO:0000256" key="5">
    <source>
        <dbReference type="ARBA" id="ARBA00022660"/>
    </source>
</evidence>
<organism evidence="10 11">
    <name type="scientific">Dufourea novaeangliae</name>
    <name type="common">Sweat bee</name>
    <dbReference type="NCBI Taxonomy" id="178035"/>
    <lineage>
        <taxon>Eukaryota</taxon>
        <taxon>Metazoa</taxon>
        <taxon>Ecdysozoa</taxon>
        <taxon>Arthropoda</taxon>
        <taxon>Hexapoda</taxon>
        <taxon>Insecta</taxon>
        <taxon>Pterygota</taxon>
        <taxon>Neoptera</taxon>
        <taxon>Endopterygota</taxon>
        <taxon>Hymenoptera</taxon>
        <taxon>Apocrita</taxon>
        <taxon>Aculeata</taxon>
        <taxon>Apoidea</taxon>
        <taxon>Anthophila</taxon>
        <taxon>Halictidae</taxon>
        <taxon>Rophitinae</taxon>
        <taxon>Dufourea</taxon>
    </lineage>
</organism>